<evidence type="ECO:0000313" key="2">
    <source>
        <dbReference type="EMBL" id="TSD14701.1"/>
    </source>
</evidence>
<feature type="transmembrane region" description="Helical" evidence="1">
    <location>
        <begin position="412"/>
        <end position="433"/>
    </location>
</feature>
<sequence>MGVPYRYLFDRMVREEWRLHTELFGGKRFASFPLFVALVAAGTATFFALGNADADTLLGGLHLVVALLGLQVGTVGLVGRDALEDLLGDTTLLLYAARTLPVSFRRLMVAFVFKDVLYYAVLFILPLAVGVAPLAYFGLVPWTTVPLVFVTAGGMFTLGVALSLFLVGVYTRSRLAALAVTAVVVAGLVLRGAAVVSVTPYQLVSRVTPAAVLGSLLLPVAFTAAGIALFEFDRRTPARTARDRFRFLHARLGGLDRQGALSKSLLDVARSSGGLWKVVFSQGLVFGVLAVLLAYLPDVVPVRPQPGLTVATILALGTFTTYNWLCQFDDEQFYLRYPVSLPTVFRAKLVGFGLLALPVGLAYLVLGGVVFGYDTALVGLAVFPPLAMCVFGVTAYAAGLEPTELLFDTPTFALFTLAMMAVLMPLVILAIAYPLYPAWQAGGVAVTIGLLAGLVGVGLYTRAAPRWERKALSGTD</sequence>
<dbReference type="EMBL" id="QMDX01000003">
    <property type="protein sequence ID" value="TSD14701.1"/>
    <property type="molecule type" value="Genomic_DNA"/>
</dbReference>
<feature type="transmembrane region" description="Helical" evidence="1">
    <location>
        <begin position="145"/>
        <end position="168"/>
    </location>
</feature>
<accession>A0A554NBE4</accession>
<feature type="transmembrane region" description="Helical" evidence="1">
    <location>
        <begin position="175"/>
        <end position="198"/>
    </location>
</feature>
<feature type="transmembrane region" description="Helical" evidence="1">
    <location>
        <begin position="439"/>
        <end position="460"/>
    </location>
</feature>
<feature type="transmembrane region" description="Helical" evidence="1">
    <location>
        <begin position="210"/>
        <end position="232"/>
    </location>
</feature>
<gene>
    <name evidence="2" type="ORF">DP107_06905</name>
</gene>
<dbReference type="AlphaFoldDB" id="A0A554NBE4"/>
<keyword evidence="1" id="KW-1133">Transmembrane helix</keyword>
<evidence type="ECO:0000313" key="3">
    <source>
        <dbReference type="Proteomes" id="UP000319894"/>
    </source>
</evidence>
<dbReference type="OrthoDB" id="107643at2157"/>
<feature type="transmembrane region" description="Helical" evidence="1">
    <location>
        <begin position="349"/>
        <end position="371"/>
    </location>
</feature>
<dbReference type="Proteomes" id="UP000319894">
    <property type="component" value="Unassembled WGS sequence"/>
</dbReference>
<proteinExistence type="predicted"/>
<evidence type="ECO:0008006" key="4">
    <source>
        <dbReference type="Google" id="ProtNLM"/>
    </source>
</evidence>
<reference evidence="2 3" key="1">
    <citation type="submission" date="2018-06" db="EMBL/GenBank/DDBJ databases">
        <title>Natronomonas sp. F16-60 a new haloarchaeon isolated from a solar saltern of Isla Cristina, Huelva, Spain.</title>
        <authorList>
            <person name="Duran-Viseras A."/>
            <person name="Sanchez-Porro C."/>
            <person name="Ventosa A."/>
        </authorList>
    </citation>
    <scope>NUCLEOTIDE SEQUENCE [LARGE SCALE GENOMIC DNA]</scope>
    <source>
        <strain evidence="2 3">F16-60</strain>
    </source>
</reference>
<keyword evidence="1" id="KW-0812">Transmembrane</keyword>
<comment type="caution">
    <text evidence="2">The sequence shown here is derived from an EMBL/GenBank/DDBJ whole genome shotgun (WGS) entry which is preliminary data.</text>
</comment>
<feature type="transmembrane region" description="Helical" evidence="1">
    <location>
        <begin position="29"/>
        <end position="49"/>
    </location>
</feature>
<organism evidence="2 3">
    <name type="scientific">Haloglomus irregulare</name>
    <dbReference type="NCBI Taxonomy" id="2234134"/>
    <lineage>
        <taxon>Archaea</taxon>
        <taxon>Methanobacteriati</taxon>
        <taxon>Methanobacteriota</taxon>
        <taxon>Stenosarchaea group</taxon>
        <taxon>Halobacteria</taxon>
        <taxon>Halobacteriales</taxon>
        <taxon>Natronomonadaceae</taxon>
        <taxon>Haloglomus</taxon>
    </lineage>
</organism>
<keyword evidence="1" id="KW-0472">Membrane</keyword>
<feature type="transmembrane region" description="Helical" evidence="1">
    <location>
        <begin position="61"/>
        <end position="80"/>
    </location>
</feature>
<name>A0A554NBE4_9EURY</name>
<keyword evidence="3" id="KW-1185">Reference proteome</keyword>
<protein>
    <recommendedName>
        <fullName evidence="4">ABC-2 type transport system permease protein</fullName>
    </recommendedName>
</protein>
<feature type="transmembrane region" description="Helical" evidence="1">
    <location>
        <begin position="116"/>
        <end position="139"/>
    </location>
</feature>
<dbReference type="InParanoid" id="A0A554NBE4"/>
<feature type="transmembrane region" description="Helical" evidence="1">
    <location>
        <begin position="308"/>
        <end position="328"/>
    </location>
</feature>
<feature type="transmembrane region" description="Helical" evidence="1">
    <location>
        <begin position="86"/>
        <end position="104"/>
    </location>
</feature>
<evidence type="ECO:0000256" key="1">
    <source>
        <dbReference type="SAM" id="Phobius"/>
    </source>
</evidence>
<feature type="transmembrane region" description="Helical" evidence="1">
    <location>
        <begin position="377"/>
        <end position="400"/>
    </location>
</feature>
<dbReference type="RefSeq" id="WP_144261421.1">
    <property type="nucleotide sequence ID" value="NZ_QMDX01000003.1"/>
</dbReference>
<feature type="transmembrane region" description="Helical" evidence="1">
    <location>
        <begin position="275"/>
        <end position="296"/>
    </location>
</feature>